<dbReference type="SUPFAM" id="SSF48576">
    <property type="entry name" value="Terpenoid synthases"/>
    <property type="match status" value="1"/>
</dbReference>
<dbReference type="InParanoid" id="A0A1S3BLL1"/>
<dbReference type="Proteomes" id="UP001652600">
    <property type="component" value="Chromosome 6"/>
</dbReference>
<gene>
    <name evidence="8" type="primary">LOC103490898</name>
</gene>
<dbReference type="GO" id="GO:0016102">
    <property type="term" value="P:diterpenoid biosynthetic process"/>
    <property type="evidence" value="ECO:0007669"/>
    <property type="project" value="InterPro"/>
</dbReference>
<evidence type="ECO:0000256" key="4">
    <source>
        <dbReference type="ARBA" id="ARBA00023239"/>
    </source>
</evidence>
<evidence type="ECO:0000313" key="8">
    <source>
        <dbReference type="RefSeq" id="XP_008448865.2"/>
    </source>
</evidence>
<evidence type="ECO:0000259" key="5">
    <source>
        <dbReference type="Pfam" id="PF01397"/>
    </source>
</evidence>
<dbReference type="PANTHER" id="PTHR31225:SF221">
    <property type="entry name" value="(-)-GERMACRENE D SYNTHASE"/>
    <property type="match status" value="1"/>
</dbReference>
<reference evidence="8" key="1">
    <citation type="submission" date="2025-08" db="UniProtKB">
        <authorList>
            <consortium name="RefSeq"/>
        </authorList>
    </citation>
    <scope>IDENTIFICATION</scope>
    <source>
        <tissue evidence="8">Stem</tissue>
    </source>
</reference>
<dbReference type="Gramene" id="MELO3C013950.2.1">
    <property type="protein sequence ID" value="MELO3C013950.2.1"/>
    <property type="gene ID" value="MELO3C013950.2"/>
</dbReference>
<dbReference type="InterPro" id="IPR050148">
    <property type="entry name" value="Terpene_synthase-like"/>
</dbReference>
<organism evidence="7 8">
    <name type="scientific">Cucumis melo</name>
    <name type="common">Muskmelon</name>
    <dbReference type="NCBI Taxonomy" id="3656"/>
    <lineage>
        <taxon>Eukaryota</taxon>
        <taxon>Viridiplantae</taxon>
        <taxon>Streptophyta</taxon>
        <taxon>Embryophyta</taxon>
        <taxon>Tracheophyta</taxon>
        <taxon>Spermatophyta</taxon>
        <taxon>Magnoliopsida</taxon>
        <taxon>eudicotyledons</taxon>
        <taxon>Gunneridae</taxon>
        <taxon>Pentapetalae</taxon>
        <taxon>rosids</taxon>
        <taxon>fabids</taxon>
        <taxon>Cucurbitales</taxon>
        <taxon>Cucurbitaceae</taxon>
        <taxon>Benincaseae</taxon>
        <taxon>Cucumis</taxon>
    </lineage>
</organism>
<sequence length="567" mass="66219">MSSQISSLLLPQQMSASPSINGDARRSANFPPNIWGDYFLSNTFQTMEMENEVEKKVEEMKEEVRKMLITCVEKPFEQLILIDSIQQLGLAYHFDIEIKEALDDVYMNYNNLITSESNEDIHIVSLRFRLLRQQRYSISCDIFNKFTDDEGNFKETLTKDVKGMLSLYQASHMRMHGEEILERAFAFTTTNLRAAINNSNGSHEDREISYALKWPFFKAMPRLASRNYISSYEEDPLHNPTLLCFAKLDYNCLQKLYQKELHEISRWWKELKLMEKLSFARDRCVECYIWALGIYFEPEYSLGRTIVTKVVVLTSIMDDIYDLHATFEELQLLTHAIERWDDTCIKGLPEYMKIYYEALLDTYKGIEQDISKYDNPYAIHYAKEAMKRQARYYFFEAKWYKEEYTPTIEEYLRIGRVTACYSLFSPISFLGMGNVASTEAFEWIESDPKALVGSGVIGRIMNDIVSHKFEQERGHVASAVECYMIQYNVPEKEARQELEKQVTNAWKDIIEDYIKSTENDVPNTIFKSVLNLARLSDTFYKDEDGYTCSGGETKRMIISLVLDPLPI</sequence>
<dbReference type="GO" id="GO:0010333">
    <property type="term" value="F:terpene synthase activity"/>
    <property type="evidence" value="ECO:0007669"/>
    <property type="project" value="InterPro"/>
</dbReference>
<dbReference type="InterPro" id="IPR001906">
    <property type="entry name" value="Terpene_synth_N"/>
</dbReference>
<dbReference type="Pfam" id="PF01397">
    <property type="entry name" value="Terpene_synth"/>
    <property type="match status" value="1"/>
</dbReference>
<dbReference type="PANTHER" id="PTHR31225">
    <property type="entry name" value="OS04G0344100 PROTEIN-RELATED"/>
    <property type="match status" value="1"/>
</dbReference>
<dbReference type="InterPro" id="IPR044814">
    <property type="entry name" value="Terpene_cyclase_plant_C1"/>
</dbReference>
<dbReference type="CDD" id="cd00684">
    <property type="entry name" value="Terpene_cyclase_plant_C1"/>
    <property type="match status" value="1"/>
</dbReference>
<dbReference type="SUPFAM" id="SSF48239">
    <property type="entry name" value="Terpenoid cyclases/Protein prenyltransferases"/>
    <property type="match status" value="1"/>
</dbReference>
<accession>A0A1S3BLL1</accession>
<evidence type="ECO:0000256" key="3">
    <source>
        <dbReference type="ARBA" id="ARBA00022842"/>
    </source>
</evidence>
<dbReference type="eggNOG" id="ENOG502QUCN">
    <property type="taxonomic scope" value="Eukaryota"/>
</dbReference>
<comment type="cofactor">
    <cofactor evidence="1">
        <name>Mg(2+)</name>
        <dbReference type="ChEBI" id="CHEBI:18420"/>
    </cofactor>
</comment>
<keyword evidence="7" id="KW-1185">Reference proteome</keyword>
<dbReference type="KEGG" id="cmo:103490898"/>
<dbReference type="InterPro" id="IPR008930">
    <property type="entry name" value="Terpenoid_cyclase/PrenylTrfase"/>
</dbReference>
<dbReference type="RefSeq" id="XP_008448865.2">
    <property type="nucleotide sequence ID" value="XM_008450643.3"/>
</dbReference>
<dbReference type="GO" id="GO:0000287">
    <property type="term" value="F:magnesium ion binding"/>
    <property type="evidence" value="ECO:0007669"/>
    <property type="project" value="InterPro"/>
</dbReference>
<dbReference type="Gene3D" id="1.10.600.10">
    <property type="entry name" value="Farnesyl Diphosphate Synthase"/>
    <property type="match status" value="1"/>
</dbReference>
<dbReference type="InterPro" id="IPR005630">
    <property type="entry name" value="Terpene_synthase_metal-bd"/>
</dbReference>
<keyword evidence="2" id="KW-0479">Metal-binding</keyword>
<dbReference type="InterPro" id="IPR008949">
    <property type="entry name" value="Isoprenoid_synthase_dom_sf"/>
</dbReference>
<dbReference type="SFLD" id="SFLDG01019">
    <property type="entry name" value="Terpene_Cyclase_Like_1_C_Termi"/>
    <property type="match status" value="1"/>
</dbReference>
<dbReference type="InterPro" id="IPR036965">
    <property type="entry name" value="Terpene_synth_N_sf"/>
</dbReference>
<keyword evidence="4" id="KW-0456">Lyase</keyword>
<dbReference type="InterPro" id="IPR034741">
    <property type="entry name" value="Terpene_cyclase-like_1_C"/>
</dbReference>
<name>A0A1S3BLL1_CUCME</name>
<dbReference type="Pfam" id="PF03936">
    <property type="entry name" value="Terpene_synth_C"/>
    <property type="match status" value="1"/>
</dbReference>
<evidence type="ECO:0000259" key="6">
    <source>
        <dbReference type="Pfam" id="PF03936"/>
    </source>
</evidence>
<dbReference type="AlphaFoldDB" id="A0A1S3BLL1"/>
<evidence type="ECO:0000256" key="1">
    <source>
        <dbReference type="ARBA" id="ARBA00001946"/>
    </source>
</evidence>
<feature type="domain" description="Terpene synthase metal-binding" evidence="6">
    <location>
        <begin position="269"/>
        <end position="508"/>
    </location>
</feature>
<dbReference type="Gene3D" id="1.50.10.130">
    <property type="entry name" value="Terpene synthase, N-terminal domain"/>
    <property type="match status" value="1"/>
</dbReference>
<feature type="domain" description="Terpene synthase N-terminal" evidence="5">
    <location>
        <begin position="34"/>
        <end position="212"/>
    </location>
</feature>
<dbReference type="SFLD" id="SFLDS00005">
    <property type="entry name" value="Isoprenoid_Synthase_Type_I"/>
    <property type="match status" value="1"/>
</dbReference>
<dbReference type="GeneID" id="103490898"/>
<protein>
    <submittedName>
        <fullName evidence="8">(-)-germacrene D synthase-like</fullName>
    </submittedName>
</protein>
<evidence type="ECO:0000256" key="2">
    <source>
        <dbReference type="ARBA" id="ARBA00022723"/>
    </source>
</evidence>
<evidence type="ECO:0000313" key="7">
    <source>
        <dbReference type="Proteomes" id="UP001652600"/>
    </source>
</evidence>
<proteinExistence type="predicted"/>
<keyword evidence="3" id="KW-0460">Magnesium</keyword>